<dbReference type="Proteomes" id="UP000215223">
    <property type="component" value="Unassembled WGS sequence"/>
</dbReference>
<dbReference type="Gene3D" id="1.10.287.1060">
    <property type="entry name" value="ESAT-6-like"/>
    <property type="match status" value="1"/>
</dbReference>
<keyword evidence="2" id="KW-1133">Transmembrane helix</keyword>
<keyword evidence="2" id="KW-0812">Transmembrane</keyword>
<evidence type="ECO:0000256" key="2">
    <source>
        <dbReference type="SAM" id="Phobius"/>
    </source>
</evidence>
<comment type="caution">
    <text evidence="3">The sequence shown here is derived from an EMBL/GenBank/DDBJ whole genome shotgun (WGS) entry which is preliminary data.</text>
</comment>
<dbReference type="EMBL" id="NMQT01000105">
    <property type="protein sequence ID" value="OXM49933.1"/>
    <property type="molecule type" value="Genomic_DNA"/>
</dbReference>
<keyword evidence="2" id="KW-0472">Membrane</keyword>
<organism evidence="3 4">
    <name type="scientific">Amycolatopsis thailandensis</name>
    <dbReference type="NCBI Taxonomy" id="589330"/>
    <lineage>
        <taxon>Bacteria</taxon>
        <taxon>Bacillati</taxon>
        <taxon>Actinomycetota</taxon>
        <taxon>Actinomycetes</taxon>
        <taxon>Pseudonocardiales</taxon>
        <taxon>Pseudonocardiaceae</taxon>
        <taxon>Amycolatopsis</taxon>
    </lineage>
</organism>
<evidence type="ECO:0000313" key="4">
    <source>
        <dbReference type="Proteomes" id="UP000215223"/>
    </source>
</evidence>
<feature type="transmembrane region" description="Helical" evidence="2">
    <location>
        <begin position="219"/>
        <end position="238"/>
    </location>
</feature>
<evidence type="ECO:0000313" key="3">
    <source>
        <dbReference type="EMBL" id="OXM49933.1"/>
    </source>
</evidence>
<feature type="transmembrane region" description="Helical" evidence="2">
    <location>
        <begin position="192"/>
        <end position="213"/>
    </location>
</feature>
<dbReference type="OrthoDB" id="4763957at2"/>
<feature type="compositionally biased region" description="Pro residues" evidence="1">
    <location>
        <begin position="278"/>
        <end position="302"/>
    </location>
</feature>
<evidence type="ECO:0008006" key="5">
    <source>
        <dbReference type="Google" id="ProtNLM"/>
    </source>
</evidence>
<dbReference type="RefSeq" id="WP_093937228.1">
    <property type="nucleotide sequence ID" value="NZ_NMQT01000105.1"/>
</dbReference>
<feature type="compositionally biased region" description="Basic and acidic residues" evidence="1">
    <location>
        <begin position="311"/>
        <end position="326"/>
    </location>
</feature>
<dbReference type="AlphaFoldDB" id="A0A229RTC3"/>
<feature type="region of interest" description="Disordered" evidence="1">
    <location>
        <begin position="273"/>
        <end position="326"/>
    </location>
</feature>
<protein>
    <recommendedName>
        <fullName evidence="5">WXG100 family type VII secretion target</fullName>
    </recommendedName>
</protein>
<accession>A0A229RTC3</accession>
<name>A0A229RTC3_9PSEU</name>
<reference evidence="3 4" key="1">
    <citation type="submission" date="2017-07" db="EMBL/GenBank/DDBJ databases">
        <title>Amycolatopsis thailandensis Genome sequencing and assembly.</title>
        <authorList>
            <person name="Kaur N."/>
            <person name="Mayilraj S."/>
        </authorList>
    </citation>
    <scope>NUCLEOTIDE SEQUENCE [LARGE SCALE GENOMIC DNA]</scope>
    <source>
        <strain evidence="3 4">JCM 16380</strain>
    </source>
</reference>
<evidence type="ECO:0000256" key="1">
    <source>
        <dbReference type="SAM" id="MobiDB-lite"/>
    </source>
</evidence>
<gene>
    <name evidence="3" type="ORF">CFP71_29490</name>
</gene>
<keyword evidence="4" id="KW-1185">Reference proteome</keyword>
<sequence length="422" mass="44453">MSDEYHRNDFGNGSGTKADDFKDEKNNFLAGSGDTAGAGFFDSAFALKKAVDSGDQLSIGLASAGMAIEILGMVVDPIGSLLTAGIGWLIEHIVIFRWPLDFLLGDPKGIEAAKEAIYKEGKEVKQWAADHKTATEALTEKWKGEAADTFISDMQGVSAQIDALSDYLNLAGKQMGIAGAIIGAVRGIVRDIIAMTLAGILKAAIVAVALAPVTFGGSIIAAITSIMTTVGVAIAKIAKQIADCAKKLGEMIKILVKTRGAADDVVKLTLGGGKIKLPKPPPKGGHPMPPGKQPIEGPPGKPPADGTPDGKPPKPDGKPEKLSDMPLRIVREKLTKELDKLPVDQLSKKDYDALMAKFDYWNSFPIGDLHKKFPKVADALEKTVKVLSDPTYGASGMAGKIIVELTKGIPPAANEKPPEGDE</sequence>
<proteinExistence type="predicted"/>